<evidence type="ECO:0000256" key="10">
    <source>
        <dbReference type="ARBA" id="ARBA00023239"/>
    </source>
</evidence>
<dbReference type="EMBL" id="JACEIK010003269">
    <property type="protein sequence ID" value="MCD9641066.1"/>
    <property type="molecule type" value="Genomic_DNA"/>
</dbReference>
<dbReference type="EC" id="4.1.1.39" evidence="3"/>
<keyword evidence="6" id="KW-0934">Plastid</keyword>
<dbReference type="SUPFAM" id="SSF54966">
    <property type="entry name" value="RuBisCO, large subunit, small (N-terminal) domain"/>
    <property type="match status" value="1"/>
</dbReference>
<sequence>MGGIYVTTNETKASVYSSAGVKEYKLTYYTLEYQTKDTDILAAFRVTPQPGVPPEEAGAAVAAESSTVYMDLLMDRWTYQS</sequence>
<comment type="catalytic activity">
    <reaction evidence="14">
        <text>2 (2R)-3-phosphoglycerate + 2 H(+) = D-ribulose 1,5-bisphosphate + CO2 + H2O</text>
        <dbReference type="Rhea" id="RHEA:23124"/>
        <dbReference type="ChEBI" id="CHEBI:15377"/>
        <dbReference type="ChEBI" id="CHEBI:15378"/>
        <dbReference type="ChEBI" id="CHEBI:16526"/>
        <dbReference type="ChEBI" id="CHEBI:57870"/>
        <dbReference type="ChEBI" id="CHEBI:58272"/>
        <dbReference type="EC" id="4.1.1.39"/>
    </reaction>
</comment>
<protein>
    <recommendedName>
        <fullName evidence="4">Ribulose bisphosphate carboxylase large chain</fullName>
        <ecNumber evidence="3">4.1.1.39</ecNumber>
    </recommendedName>
</protein>
<dbReference type="InterPro" id="IPR036422">
    <property type="entry name" value="RuBisCO_lsu_N_sf"/>
</dbReference>
<comment type="caution">
    <text evidence="16">The sequence shown here is derived from an EMBL/GenBank/DDBJ whole genome shotgun (WGS) entry which is preliminary data.</text>
</comment>
<feature type="domain" description="Ribulose bisphosphate carboxylase large subunit ferrodoxin-like N-terminal" evidence="15">
    <location>
        <begin position="28"/>
        <end position="67"/>
    </location>
</feature>
<evidence type="ECO:0000256" key="9">
    <source>
        <dbReference type="ARBA" id="ARBA00023238"/>
    </source>
</evidence>
<evidence type="ECO:0000256" key="3">
    <source>
        <dbReference type="ARBA" id="ARBA00012287"/>
    </source>
</evidence>
<keyword evidence="8" id="KW-0503">Monooxygenase</keyword>
<comment type="subcellular location">
    <subcellularLocation>
        <location evidence="1">Plastid</location>
    </subcellularLocation>
</comment>
<keyword evidence="7" id="KW-0560">Oxidoreductase</keyword>
<keyword evidence="5" id="KW-0113">Calvin cycle</keyword>
<keyword evidence="10" id="KW-0456">Lyase</keyword>
<evidence type="ECO:0000256" key="2">
    <source>
        <dbReference type="ARBA" id="ARBA00006204"/>
    </source>
</evidence>
<dbReference type="PANTHER" id="PTHR42704:SF16">
    <property type="entry name" value="RIBULOSE BISPHOSPHATE CARBOXYLASE LARGE CHAIN"/>
    <property type="match status" value="1"/>
</dbReference>
<keyword evidence="9" id="KW-0601">Photorespiration</keyword>
<keyword evidence="11" id="KW-0120">Carbon dioxide fixation</keyword>
<keyword evidence="17" id="KW-1185">Reference proteome</keyword>
<evidence type="ECO:0000256" key="8">
    <source>
        <dbReference type="ARBA" id="ARBA00023033"/>
    </source>
</evidence>
<comment type="similarity">
    <text evidence="2">Belongs to the RuBisCO large chain family. Type I subfamily.</text>
</comment>
<evidence type="ECO:0000256" key="7">
    <source>
        <dbReference type="ARBA" id="ARBA00023002"/>
    </source>
</evidence>
<comment type="function">
    <text evidence="12">RuBisCO catalyzes two reactions: the carboxylation of D-ribulose 1,5-bisphosphate, the primary event in carbon dioxide fixation, as well as the oxidative fragmentation of the pentose substrate in the photorespiration process. Both reactions occur simultaneously and in competition at the same active site.</text>
</comment>
<evidence type="ECO:0000259" key="15">
    <source>
        <dbReference type="Pfam" id="PF02788"/>
    </source>
</evidence>
<dbReference type="Pfam" id="PF02788">
    <property type="entry name" value="RuBisCO_large_N"/>
    <property type="match status" value="1"/>
</dbReference>
<organism evidence="16 17">
    <name type="scientific">Datura stramonium</name>
    <name type="common">Jimsonweed</name>
    <name type="synonym">Common thornapple</name>
    <dbReference type="NCBI Taxonomy" id="4076"/>
    <lineage>
        <taxon>Eukaryota</taxon>
        <taxon>Viridiplantae</taxon>
        <taxon>Streptophyta</taxon>
        <taxon>Embryophyta</taxon>
        <taxon>Tracheophyta</taxon>
        <taxon>Spermatophyta</taxon>
        <taxon>Magnoliopsida</taxon>
        <taxon>eudicotyledons</taxon>
        <taxon>Gunneridae</taxon>
        <taxon>Pentapetalae</taxon>
        <taxon>asterids</taxon>
        <taxon>lamiids</taxon>
        <taxon>Solanales</taxon>
        <taxon>Solanaceae</taxon>
        <taxon>Solanoideae</taxon>
        <taxon>Datureae</taxon>
        <taxon>Datura</taxon>
    </lineage>
</organism>
<evidence type="ECO:0000256" key="4">
    <source>
        <dbReference type="ARBA" id="ARBA00017725"/>
    </source>
</evidence>
<evidence type="ECO:0000256" key="1">
    <source>
        <dbReference type="ARBA" id="ARBA00004474"/>
    </source>
</evidence>
<name>A0ABS8V1W5_DATST</name>
<evidence type="ECO:0000256" key="6">
    <source>
        <dbReference type="ARBA" id="ARBA00022640"/>
    </source>
</evidence>
<evidence type="ECO:0000256" key="13">
    <source>
        <dbReference type="ARBA" id="ARBA00048059"/>
    </source>
</evidence>
<evidence type="ECO:0000256" key="14">
    <source>
        <dbReference type="ARBA" id="ARBA00049469"/>
    </source>
</evidence>
<evidence type="ECO:0000313" key="17">
    <source>
        <dbReference type="Proteomes" id="UP000823775"/>
    </source>
</evidence>
<gene>
    <name evidence="16" type="ORF">HAX54_026895</name>
</gene>
<proteinExistence type="inferred from homology"/>
<dbReference type="Gene3D" id="3.30.70.150">
    <property type="entry name" value="RuBisCO large subunit, N-terminal domain"/>
    <property type="match status" value="1"/>
</dbReference>
<evidence type="ECO:0000256" key="12">
    <source>
        <dbReference type="ARBA" id="ARBA00025664"/>
    </source>
</evidence>
<comment type="catalytic activity">
    <reaction evidence="13">
        <text>D-ribulose 1,5-bisphosphate + O2 = 2-phosphoglycolate + (2R)-3-phosphoglycerate + 2 H(+)</text>
        <dbReference type="Rhea" id="RHEA:36631"/>
        <dbReference type="ChEBI" id="CHEBI:15378"/>
        <dbReference type="ChEBI" id="CHEBI:15379"/>
        <dbReference type="ChEBI" id="CHEBI:57870"/>
        <dbReference type="ChEBI" id="CHEBI:58033"/>
        <dbReference type="ChEBI" id="CHEBI:58272"/>
    </reaction>
</comment>
<reference evidence="16 17" key="1">
    <citation type="journal article" date="2021" name="BMC Genomics">
        <title>Datura genome reveals duplications of psychoactive alkaloid biosynthetic genes and high mutation rate following tissue culture.</title>
        <authorList>
            <person name="Rajewski A."/>
            <person name="Carter-House D."/>
            <person name="Stajich J."/>
            <person name="Litt A."/>
        </authorList>
    </citation>
    <scope>NUCLEOTIDE SEQUENCE [LARGE SCALE GENOMIC DNA]</scope>
    <source>
        <strain evidence="16">AR-01</strain>
    </source>
</reference>
<dbReference type="Proteomes" id="UP000823775">
    <property type="component" value="Unassembled WGS sequence"/>
</dbReference>
<dbReference type="InterPro" id="IPR033966">
    <property type="entry name" value="RuBisCO"/>
</dbReference>
<evidence type="ECO:0000256" key="11">
    <source>
        <dbReference type="ARBA" id="ARBA00023300"/>
    </source>
</evidence>
<dbReference type="InterPro" id="IPR017443">
    <property type="entry name" value="RuBisCO_lsu_fd_N"/>
</dbReference>
<evidence type="ECO:0000313" key="16">
    <source>
        <dbReference type="EMBL" id="MCD9641066.1"/>
    </source>
</evidence>
<evidence type="ECO:0000256" key="5">
    <source>
        <dbReference type="ARBA" id="ARBA00022567"/>
    </source>
</evidence>
<accession>A0ABS8V1W5</accession>
<dbReference type="PANTHER" id="PTHR42704">
    <property type="entry name" value="RIBULOSE BISPHOSPHATE CARBOXYLASE"/>
    <property type="match status" value="1"/>
</dbReference>